<organism evidence="3 4">
    <name type="scientific">Patella caerulea</name>
    <name type="common">Rayed Mediterranean limpet</name>
    <dbReference type="NCBI Taxonomy" id="87958"/>
    <lineage>
        <taxon>Eukaryota</taxon>
        <taxon>Metazoa</taxon>
        <taxon>Spiralia</taxon>
        <taxon>Lophotrochozoa</taxon>
        <taxon>Mollusca</taxon>
        <taxon>Gastropoda</taxon>
        <taxon>Patellogastropoda</taxon>
        <taxon>Patelloidea</taxon>
        <taxon>Patellidae</taxon>
        <taxon>Patella</taxon>
    </lineage>
</organism>
<sequence>MAVSMLHTFLVASAVFFNHAVNGQMNYMITGNGWGDMNGWDVEPEQWEDPSGGGWNSHSSGPWGGGDSWGSSGPSYEPTAATCHVADAEGNGFEVVIEPGHANPWASAWGGFQDQGGVSISIHIHSSTLEGKFTIAVTELSTDYVKCETGDLGYVQTSQPSTPNLGFWGMIGNNFGQRRRRAGLKSVTLEAGDDEDVMIENNHLYRSFHEFRGRGLALCTEVEEEHQGGHKGGWNGWGMMQQRQPRYVCEHPVLCCKLGLASAPSGKAVH</sequence>
<dbReference type="AlphaFoldDB" id="A0AAN8JYK1"/>
<accession>A0AAN8JYK1</accession>
<keyword evidence="2" id="KW-0732">Signal</keyword>
<evidence type="ECO:0000256" key="1">
    <source>
        <dbReference type="SAM" id="MobiDB-lite"/>
    </source>
</evidence>
<evidence type="ECO:0000313" key="3">
    <source>
        <dbReference type="EMBL" id="KAK6188519.1"/>
    </source>
</evidence>
<reference evidence="3 4" key="1">
    <citation type="submission" date="2024-01" db="EMBL/GenBank/DDBJ databases">
        <title>The genome of the rayed Mediterranean limpet Patella caerulea (Linnaeus, 1758).</title>
        <authorList>
            <person name="Anh-Thu Weber A."/>
            <person name="Halstead-Nussloch G."/>
        </authorList>
    </citation>
    <scope>NUCLEOTIDE SEQUENCE [LARGE SCALE GENOMIC DNA]</scope>
    <source>
        <strain evidence="3">AATW-2023a</strain>
        <tissue evidence="3">Whole specimen</tissue>
    </source>
</reference>
<protein>
    <submittedName>
        <fullName evidence="3">Uncharacterized protein</fullName>
    </submittedName>
</protein>
<gene>
    <name evidence="3" type="ORF">SNE40_004679</name>
</gene>
<feature type="chain" id="PRO_5042925074" evidence="2">
    <location>
        <begin position="24"/>
        <end position="270"/>
    </location>
</feature>
<dbReference type="EMBL" id="JAZGQO010000003">
    <property type="protein sequence ID" value="KAK6188519.1"/>
    <property type="molecule type" value="Genomic_DNA"/>
</dbReference>
<comment type="caution">
    <text evidence="3">The sequence shown here is derived from an EMBL/GenBank/DDBJ whole genome shotgun (WGS) entry which is preliminary data.</text>
</comment>
<evidence type="ECO:0000313" key="4">
    <source>
        <dbReference type="Proteomes" id="UP001347796"/>
    </source>
</evidence>
<proteinExistence type="predicted"/>
<dbReference type="Proteomes" id="UP001347796">
    <property type="component" value="Unassembled WGS sequence"/>
</dbReference>
<feature type="region of interest" description="Disordered" evidence="1">
    <location>
        <begin position="43"/>
        <end position="76"/>
    </location>
</feature>
<feature type="signal peptide" evidence="2">
    <location>
        <begin position="1"/>
        <end position="23"/>
    </location>
</feature>
<name>A0AAN8JYK1_PATCE</name>
<keyword evidence="4" id="KW-1185">Reference proteome</keyword>
<evidence type="ECO:0000256" key="2">
    <source>
        <dbReference type="SAM" id="SignalP"/>
    </source>
</evidence>